<feature type="chain" id="PRO_5007664949" evidence="1">
    <location>
        <begin position="19"/>
        <end position="324"/>
    </location>
</feature>
<evidence type="ECO:0000259" key="2">
    <source>
        <dbReference type="Pfam" id="PF00085"/>
    </source>
</evidence>
<evidence type="ECO:0000313" key="3">
    <source>
        <dbReference type="EMBL" id="CCE80005.1"/>
    </source>
</evidence>
<dbReference type="Proteomes" id="UP000005222">
    <property type="component" value="Chromosome H"/>
</dbReference>
<proteinExistence type="predicted"/>
<dbReference type="GO" id="GO:0015035">
    <property type="term" value="F:protein-disulfide reductase activity"/>
    <property type="evidence" value="ECO:0007669"/>
    <property type="project" value="TreeGrafter"/>
</dbReference>
<dbReference type="AlphaFoldDB" id="G8YKC5"/>
<dbReference type="InterPro" id="IPR013766">
    <property type="entry name" value="Thioredoxin_domain"/>
</dbReference>
<feature type="signal peptide" evidence="1">
    <location>
        <begin position="1"/>
        <end position="18"/>
    </location>
</feature>
<dbReference type="EMBL" id="FO082053">
    <property type="protein sequence ID" value="CCE80005.1"/>
    <property type="molecule type" value="Genomic_DNA"/>
</dbReference>
<dbReference type="OrthoDB" id="10264505at2759"/>
<organism evidence="3 5">
    <name type="scientific">Pichia sorbitophila (strain ATCC MYA-4447 / BCRC 22081 / CBS 7064 / NBRC 10061 / NRRL Y-12695)</name>
    <name type="common">Hybrid yeast</name>
    <dbReference type="NCBI Taxonomy" id="559304"/>
    <lineage>
        <taxon>Eukaryota</taxon>
        <taxon>Fungi</taxon>
        <taxon>Dikarya</taxon>
        <taxon>Ascomycota</taxon>
        <taxon>Saccharomycotina</taxon>
        <taxon>Pichiomycetes</taxon>
        <taxon>Debaryomycetaceae</taxon>
        <taxon>Millerozyma</taxon>
    </lineage>
</organism>
<dbReference type="Proteomes" id="UP000005222">
    <property type="component" value="Chromosome G"/>
</dbReference>
<sequence length="324" mass="37658">MNLISLILLFIGAYSVSALENIPVVFADDTNYKELFSRADHSIIYFYRDGCIYCKNFEKDFYLINHVYNNVSSSSGSMQVLKVNGKENNRLRNAFSVTEFPTIAMWNQKTRSVSRYTGWIDLDYILNFIEKESKIEPDFSRIDTRVQYLHENSTDFDFSQDTVVVFTMPYLPDWSDYMNPAHFIHELADDERWKDINFAIFDVSEGGYSPSEKFKISNFPSIIYFSKDKRLKTYNTNSQNYLKNSRLDKNAVVEFLSNVDERTTNASGTWFSNLDALVTSANDTEVYEGHKYKRQGFHLRQDTESSGYGSIESDYHSLMDEVAL</sequence>
<dbReference type="Pfam" id="PF00085">
    <property type="entry name" value="Thioredoxin"/>
    <property type="match status" value="1"/>
</dbReference>
<dbReference type="InterPro" id="IPR036249">
    <property type="entry name" value="Thioredoxin-like_sf"/>
</dbReference>
<evidence type="ECO:0000313" key="5">
    <source>
        <dbReference type="Proteomes" id="UP000005222"/>
    </source>
</evidence>
<dbReference type="InParanoid" id="G8YKC5"/>
<feature type="domain" description="Thioredoxin" evidence="2">
    <location>
        <begin position="25"/>
        <end position="130"/>
    </location>
</feature>
<protein>
    <submittedName>
        <fullName evidence="3">Piso0_003101 protein</fullName>
    </submittedName>
</protein>
<dbReference type="OMA" id="ITHIASR"/>
<dbReference type="eggNOG" id="KOG0191">
    <property type="taxonomic scope" value="Eukaryota"/>
</dbReference>
<dbReference type="HOGENOM" id="CLU_072343_0_0_1"/>
<evidence type="ECO:0000256" key="1">
    <source>
        <dbReference type="SAM" id="SignalP"/>
    </source>
</evidence>
<reference evidence="3" key="1">
    <citation type="submission" date="2011-10" db="EMBL/GenBank/DDBJ databases">
        <authorList>
            <person name="Genoscope - CEA"/>
        </authorList>
    </citation>
    <scope>NUCLEOTIDE SEQUENCE</scope>
</reference>
<dbReference type="GO" id="GO:0034976">
    <property type="term" value="P:response to endoplasmic reticulum stress"/>
    <property type="evidence" value="ECO:0007669"/>
    <property type="project" value="TreeGrafter"/>
</dbReference>
<dbReference type="Gene3D" id="3.40.30.10">
    <property type="entry name" value="Glutaredoxin"/>
    <property type="match status" value="1"/>
</dbReference>
<accession>G8YKC5</accession>
<dbReference type="STRING" id="559304.G8YKC5"/>
<dbReference type="SUPFAM" id="SSF52833">
    <property type="entry name" value="Thioredoxin-like"/>
    <property type="match status" value="2"/>
</dbReference>
<name>G8YKC5_PICSO</name>
<evidence type="ECO:0000313" key="4">
    <source>
        <dbReference type="EMBL" id="CCE80770.1"/>
    </source>
</evidence>
<dbReference type="PANTHER" id="PTHR45815">
    <property type="entry name" value="PROTEIN DISULFIDE-ISOMERASE A6"/>
    <property type="match status" value="1"/>
</dbReference>
<dbReference type="PANTHER" id="PTHR45815:SF3">
    <property type="entry name" value="PROTEIN DISULFIDE-ISOMERASE A6"/>
    <property type="match status" value="1"/>
</dbReference>
<dbReference type="EMBL" id="FO082052">
    <property type="protein sequence ID" value="CCE80770.1"/>
    <property type="molecule type" value="Genomic_DNA"/>
</dbReference>
<keyword evidence="5" id="KW-1185">Reference proteome</keyword>
<gene>
    <name evidence="3" type="primary">Piso0_003101</name>
    <name evidence="3" type="ORF">GNLVRS01_PISO0G04912g</name>
    <name evidence="4" type="ORF">GNLVRS01_PISO0H04913g</name>
</gene>
<reference evidence="5" key="2">
    <citation type="journal article" date="2012" name="G3 (Bethesda)">
        <title>Pichia sorbitophila, an interspecies yeast hybrid reveals early steps of genome resolution following polyploidization.</title>
        <authorList>
            <person name="Leh Louis V."/>
            <person name="Despons L."/>
            <person name="Friedrich A."/>
            <person name="Martin T."/>
            <person name="Durrens P."/>
            <person name="Casaregola S."/>
            <person name="Neuveglise C."/>
            <person name="Fairhead C."/>
            <person name="Marck C."/>
            <person name="Cruz J.A."/>
            <person name="Straub M.L."/>
            <person name="Kugler V."/>
            <person name="Sacerdot C."/>
            <person name="Uzunov Z."/>
            <person name="Thierry A."/>
            <person name="Weiss S."/>
            <person name="Bleykasten C."/>
            <person name="De Montigny J."/>
            <person name="Jacques N."/>
            <person name="Jung P."/>
            <person name="Lemaire M."/>
            <person name="Mallet S."/>
            <person name="Morel G."/>
            <person name="Richard G.F."/>
            <person name="Sarkar A."/>
            <person name="Savel G."/>
            <person name="Schacherer J."/>
            <person name="Seret M.L."/>
            <person name="Talla E."/>
            <person name="Samson G."/>
            <person name="Jubin C."/>
            <person name="Poulain J."/>
            <person name="Vacherie B."/>
            <person name="Barbe V."/>
            <person name="Pelletier E."/>
            <person name="Sherman D.J."/>
            <person name="Westhof E."/>
            <person name="Weissenbach J."/>
            <person name="Baret P.V."/>
            <person name="Wincker P."/>
            <person name="Gaillardin C."/>
            <person name="Dujon B."/>
            <person name="Souciet J.L."/>
        </authorList>
    </citation>
    <scope>NUCLEOTIDE SEQUENCE [LARGE SCALE GENOMIC DNA]</scope>
    <source>
        <strain evidence="5">ATCC MYA-4447 / BCRC 22081 / CBS 7064 / NBRC 10061 / NRRL Y-12695</strain>
    </source>
</reference>
<dbReference type="CDD" id="cd02961">
    <property type="entry name" value="PDI_a_family"/>
    <property type="match status" value="1"/>
</dbReference>
<keyword evidence="1" id="KW-0732">Signal</keyword>
<dbReference type="GO" id="GO:0005788">
    <property type="term" value="C:endoplasmic reticulum lumen"/>
    <property type="evidence" value="ECO:0007669"/>
    <property type="project" value="TreeGrafter"/>
</dbReference>